<evidence type="ECO:0008006" key="3">
    <source>
        <dbReference type="Google" id="ProtNLM"/>
    </source>
</evidence>
<dbReference type="eggNOG" id="COG1487">
    <property type="taxonomic scope" value="Bacteria"/>
</dbReference>
<dbReference type="AlphaFoldDB" id="D7UZI6"/>
<reference evidence="1" key="1">
    <citation type="submission" date="2010-06" db="EMBL/GenBank/DDBJ databases">
        <authorList>
            <person name="Muzny D."/>
            <person name="Qin X."/>
            <person name="Buhay C."/>
            <person name="Dugan-Rocha S."/>
            <person name="Ding Y."/>
            <person name="Chen G."/>
            <person name="Hawes A."/>
            <person name="Holder M."/>
            <person name="Jhangiani S."/>
            <person name="Johnson A."/>
            <person name="Khan Z."/>
            <person name="Li Z."/>
            <person name="Liu W."/>
            <person name="Liu X."/>
            <person name="Perez L."/>
            <person name="Shen H."/>
            <person name="Wang Q."/>
            <person name="Watt J."/>
            <person name="Xi L."/>
            <person name="Xin Y."/>
            <person name="Zhou J."/>
            <person name="Deng J."/>
            <person name="Jiang H."/>
            <person name="Liu Y."/>
            <person name="Qu J."/>
            <person name="Song X.-Z."/>
            <person name="Zhang L."/>
            <person name="Villasana D."/>
            <person name="Johnson A."/>
            <person name="Liu J."/>
            <person name="Liyanage D."/>
            <person name="Lorensuhewa L."/>
            <person name="Robinson T."/>
            <person name="Song A."/>
            <person name="Song B.-B."/>
            <person name="Dinh H."/>
            <person name="Thornton R."/>
            <person name="Coyle M."/>
            <person name="Francisco L."/>
            <person name="Jackson L."/>
            <person name="Javaid M."/>
            <person name="Korchina V."/>
            <person name="Kovar C."/>
            <person name="Mata R."/>
            <person name="Mathew T."/>
            <person name="Ngo R."/>
            <person name="Nguyen L."/>
            <person name="Nguyen N."/>
            <person name="Okwuonu G."/>
            <person name="Ongeri F."/>
            <person name="Pham C."/>
            <person name="Simmons D."/>
            <person name="Wilczek-Boney K."/>
            <person name="Hale W."/>
            <person name="Jakkamsetti A."/>
            <person name="Pham P."/>
            <person name="Ruth R."/>
            <person name="San Lucas F."/>
            <person name="Warren J."/>
            <person name="Zhang J."/>
            <person name="Zhao Z."/>
            <person name="Zhou C."/>
            <person name="Zhu D."/>
            <person name="Lee S."/>
            <person name="Bess C."/>
            <person name="Blankenburg K."/>
            <person name="Forbes L."/>
            <person name="Fu Q."/>
            <person name="Gubbala S."/>
            <person name="Hirani K."/>
            <person name="Jayaseelan J.C."/>
            <person name="Lara F."/>
            <person name="Munidasa M."/>
            <person name="Palculict T."/>
            <person name="Patil S."/>
            <person name="Pu L.-L."/>
            <person name="Saada N."/>
            <person name="Tang L."/>
            <person name="Weissenberger G."/>
            <person name="Zhu Y."/>
            <person name="Hemphill L."/>
            <person name="Shang Y."/>
            <person name="Youmans B."/>
            <person name="Ayvaz T."/>
            <person name="Ross M."/>
            <person name="Santibanez J."/>
            <person name="Aqrawi P."/>
            <person name="Gross S."/>
            <person name="Joshi V."/>
            <person name="Fowler G."/>
            <person name="Nazareth L."/>
            <person name="Reid J."/>
            <person name="Worley K."/>
            <person name="Petrosino J."/>
            <person name="Highlander S."/>
            <person name="Gibbs R."/>
        </authorList>
    </citation>
    <scope>NUCLEOTIDE SEQUENCE [LARGE SCALE GENOMIC DNA]</scope>
    <source>
        <strain evidence="1">DSM 20601</strain>
    </source>
</reference>
<dbReference type="PIRSF" id="PIRSF008505">
    <property type="entry name" value="UCP008505"/>
    <property type="match status" value="1"/>
</dbReference>
<dbReference type="HOGENOM" id="CLU_116293_0_1_9"/>
<dbReference type="STRING" id="525367.HMPREF0556_11516"/>
<dbReference type="Pfam" id="PF14367">
    <property type="entry name" value="DUF4411"/>
    <property type="match status" value="1"/>
</dbReference>
<name>D7UZI6_LISGR</name>
<organism evidence="1 2">
    <name type="scientific">Listeria grayi DSM 20601</name>
    <dbReference type="NCBI Taxonomy" id="525367"/>
    <lineage>
        <taxon>Bacteria</taxon>
        <taxon>Bacillati</taxon>
        <taxon>Bacillota</taxon>
        <taxon>Bacilli</taxon>
        <taxon>Bacillales</taxon>
        <taxon>Listeriaceae</taxon>
        <taxon>Listeria</taxon>
    </lineage>
</organism>
<dbReference type="Proteomes" id="UP000010119">
    <property type="component" value="Unassembled WGS sequence"/>
</dbReference>
<proteinExistence type="predicted"/>
<dbReference type="InterPro" id="IPR029060">
    <property type="entry name" value="PIN-like_dom_sf"/>
</dbReference>
<dbReference type="EMBL" id="ACCR02000005">
    <property type="protein sequence ID" value="EFI82831.1"/>
    <property type="molecule type" value="Genomic_DNA"/>
</dbReference>
<comment type="caution">
    <text evidence="1">The sequence shown here is derived from an EMBL/GenBank/DDBJ whole genome shotgun (WGS) entry which is preliminary data.</text>
</comment>
<gene>
    <name evidence="1" type="ORF">HMPREF0556_11516</name>
</gene>
<accession>D7UZI6</accession>
<dbReference type="InterPro" id="IPR016541">
    <property type="entry name" value="UCP008505"/>
</dbReference>
<dbReference type="SUPFAM" id="SSF88723">
    <property type="entry name" value="PIN domain-like"/>
    <property type="match status" value="1"/>
</dbReference>
<evidence type="ECO:0000313" key="2">
    <source>
        <dbReference type="Proteomes" id="UP000010119"/>
    </source>
</evidence>
<protein>
    <recommendedName>
        <fullName evidence="3">PIN domain protein</fullName>
    </recommendedName>
</protein>
<keyword evidence="2" id="KW-1185">Reference proteome</keyword>
<evidence type="ECO:0000313" key="1">
    <source>
        <dbReference type="EMBL" id="EFI82831.1"/>
    </source>
</evidence>
<dbReference type="RefSeq" id="WP_003754292.1">
    <property type="nucleotide sequence ID" value="NZ_GL538352.1"/>
</dbReference>
<sequence>MTKYLLDSSIYISFYDRYYRFNYFPSFWNQLKFILNDSVAIPKVVISETFQSEWFLKWLKLNYENEIINHKSYSPEWGLILNHITNSDLYKDAALTSPKGWATETIADPWLIAIAIKENFTIVTDERKNPNIIPSKPHASAKIPDICDDFKIRCISMNEFFEEIALSI</sequence>